<dbReference type="Gene3D" id="1.20.272.10">
    <property type="match status" value="1"/>
</dbReference>
<feature type="region of interest" description="Disordered" evidence="10">
    <location>
        <begin position="1"/>
        <end position="29"/>
    </location>
</feature>
<dbReference type="SUPFAM" id="SSF48019">
    <property type="entry name" value="post-AAA+ oligomerization domain-like"/>
    <property type="match status" value="1"/>
</dbReference>
<comment type="similarity">
    <text evidence="2">Belongs to the activator 1 small subunits family.</text>
</comment>
<dbReference type="GO" id="GO:0003677">
    <property type="term" value="F:DNA binding"/>
    <property type="evidence" value="ECO:0007669"/>
    <property type="project" value="UniProtKB-KW"/>
</dbReference>
<comment type="caution">
    <text evidence="12">The sequence shown here is derived from an EMBL/GenBank/DDBJ whole genome shotgun (WGS) entry which is preliminary data.</text>
</comment>
<sequence>MSFFQKTGAAAKQASKDAESKPWVEKYRPKKMDDISSQEETVNVLKRTLESHNLPHLLFYGPPGTGKTSTILALARELYGPELVKSRVLELNASDERGIGIVREKVKNFARTAVTQSVPGYPCPPYKLIILDEADSMTTDAQAALRRTMETYSKITRFCLICNYVSRIIEPLASRCAKFRFKPLAMESSVERINFVCQQEGIQCTKEAVDTLVRVSNGDLRRAIMYLQSAHRLHKNTEIVDEHFQEIAGVIPNQVIQSLMSSIRSNSYDEISQTVKEVIWSGYSGTQILMQLHEAIVEDLRFTSLQKAKMSLVLSDVDKCMVDGSDEHLQVLDLVMQIGAISAS</sequence>
<keyword evidence="3" id="KW-0235">DNA replication</keyword>
<dbReference type="InterPro" id="IPR050238">
    <property type="entry name" value="DNA_Rep/Repair_Clamp_Loader"/>
</dbReference>
<keyword evidence="4" id="KW-0547">Nucleotide-binding</keyword>
<keyword evidence="12" id="KW-0378">Hydrolase</keyword>
<dbReference type="Pfam" id="PF21960">
    <property type="entry name" value="RCF1-5-like_lid"/>
    <property type="match status" value="1"/>
</dbReference>
<dbReference type="GO" id="GO:0003689">
    <property type="term" value="F:DNA clamp loader activity"/>
    <property type="evidence" value="ECO:0007669"/>
    <property type="project" value="TreeGrafter"/>
</dbReference>
<name>A0A1Y1Y7S3_9FUNG</name>
<dbReference type="NCBIfam" id="NF001679">
    <property type="entry name" value="PRK00440.1"/>
    <property type="match status" value="1"/>
</dbReference>
<dbReference type="InterPro" id="IPR047854">
    <property type="entry name" value="RFC_lid"/>
</dbReference>
<dbReference type="STRING" id="1314790.A0A1Y1Y7S3"/>
<evidence type="ECO:0000256" key="1">
    <source>
        <dbReference type="ARBA" id="ARBA00004123"/>
    </source>
</evidence>
<evidence type="ECO:0000313" key="13">
    <source>
        <dbReference type="Proteomes" id="UP000193498"/>
    </source>
</evidence>
<dbReference type="Proteomes" id="UP000193498">
    <property type="component" value="Unassembled WGS sequence"/>
</dbReference>
<evidence type="ECO:0000256" key="5">
    <source>
        <dbReference type="ARBA" id="ARBA00022840"/>
    </source>
</evidence>
<dbReference type="InterPro" id="IPR008921">
    <property type="entry name" value="DNA_pol3_clamp-load_cplx_C"/>
</dbReference>
<accession>A0A1Y1Y7S3</accession>
<dbReference type="GO" id="GO:0000076">
    <property type="term" value="P:DNA replication checkpoint signaling"/>
    <property type="evidence" value="ECO:0007669"/>
    <property type="project" value="UniProtKB-ARBA"/>
</dbReference>
<dbReference type="InterPro" id="IPR027417">
    <property type="entry name" value="P-loop_NTPase"/>
</dbReference>
<keyword evidence="13" id="KW-1185">Reference proteome</keyword>
<dbReference type="PANTHER" id="PTHR11669">
    <property type="entry name" value="REPLICATION FACTOR C / DNA POLYMERASE III GAMMA-TAU SUBUNIT"/>
    <property type="match status" value="1"/>
</dbReference>
<evidence type="ECO:0000256" key="6">
    <source>
        <dbReference type="ARBA" id="ARBA00023125"/>
    </source>
</evidence>
<dbReference type="FunCoup" id="A0A1Y1Y7S3">
    <property type="interactions" value="503"/>
</dbReference>
<dbReference type="Pfam" id="PF08542">
    <property type="entry name" value="Rep_fac_C"/>
    <property type="match status" value="1"/>
</dbReference>
<dbReference type="InterPro" id="IPR003959">
    <property type="entry name" value="ATPase_AAA_core"/>
</dbReference>
<dbReference type="SUPFAM" id="SSF52540">
    <property type="entry name" value="P-loop containing nucleoside triphosphate hydrolases"/>
    <property type="match status" value="1"/>
</dbReference>
<dbReference type="GO" id="GO:0005524">
    <property type="term" value="F:ATP binding"/>
    <property type="evidence" value="ECO:0007669"/>
    <property type="project" value="UniProtKB-KW"/>
</dbReference>
<evidence type="ECO:0000259" key="11">
    <source>
        <dbReference type="SMART" id="SM00382"/>
    </source>
</evidence>
<dbReference type="GO" id="GO:0016887">
    <property type="term" value="F:ATP hydrolysis activity"/>
    <property type="evidence" value="ECO:0007669"/>
    <property type="project" value="InterPro"/>
</dbReference>
<evidence type="ECO:0000256" key="7">
    <source>
        <dbReference type="ARBA" id="ARBA00023242"/>
    </source>
</evidence>
<dbReference type="GO" id="GO:0006271">
    <property type="term" value="P:DNA strand elongation involved in DNA replication"/>
    <property type="evidence" value="ECO:0007669"/>
    <property type="project" value="UniProtKB-ARBA"/>
</dbReference>
<dbReference type="SMART" id="SM00382">
    <property type="entry name" value="AAA"/>
    <property type="match status" value="1"/>
</dbReference>
<evidence type="ECO:0000256" key="8">
    <source>
        <dbReference type="ARBA" id="ARBA00040745"/>
    </source>
</evidence>
<keyword evidence="7" id="KW-0539">Nucleus</keyword>
<dbReference type="OrthoDB" id="4199794at2759"/>
<dbReference type="CDD" id="cd18140">
    <property type="entry name" value="HLD_clamp_RFC"/>
    <property type="match status" value="1"/>
</dbReference>
<proteinExistence type="inferred from homology"/>
<evidence type="ECO:0000256" key="2">
    <source>
        <dbReference type="ARBA" id="ARBA00005378"/>
    </source>
</evidence>
<dbReference type="GO" id="GO:0005634">
    <property type="term" value="C:nucleus"/>
    <property type="evidence" value="ECO:0007669"/>
    <property type="project" value="UniProtKB-SubCell"/>
</dbReference>
<dbReference type="Gene3D" id="1.10.8.60">
    <property type="match status" value="1"/>
</dbReference>
<evidence type="ECO:0000256" key="3">
    <source>
        <dbReference type="ARBA" id="ARBA00022705"/>
    </source>
</evidence>
<keyword evidence="6" id="KW-0238">DNA-binding</keyword>
<reference evidence="12 13" key="1">
    <citation type="submission" date="2016-07" db="EMBL/GenBank/DDBJ databases">
        <title>Pervasive Adenine N6-methylation of Active Genes in Fungi.</title>
        <authorList>
            <consortium name="DOE Joint Genome Institute"/>
            <person name="Mondo S.J."/>
            <person name="Dannebaum R.O."/>
            <person name="Kuo R.C."/>
            <person name="Labutti K."/>
            <person name="Haridas S."/>
            <person name="Kuo A."/>
            <person name="Salamov A."/>
            <person name="Ahrendt S.R."/>
            <person name="Lipzen A."/>
            <person name="Sullivan W."/>
            <person name="Andreopoulos W.B."/>
            <person name="Clum A."/>
            <person name="Lindquist E."/>
            <person name="Daum C."/>
            <person name="Ramamoorthy G.K."/>
            <person name="Gryganskyi A."/>
            <person name="Culley D."/>
            <person name="Magnuson J.K."/>
            <person name="James T.Y."/>
            <person name="O'Malley M.A."/>
            <person name="Stajich J.E."/>
            <person name="Spatafora J.W."/>
            <person name="Visel A."/>
            <person name="Grigoriev I.V."/>
        </authorList>
    </citation>
    <scope>NUCLEOTIDE SEQUENCE [LARGE SCALE GENOMIC DNA]</scope>
    <source>
        <strain evidence="12 13">CBS 931.73</strain>
    </source>
</reference>
<protein>
    <recommendedName>
        <fullName evidence="8">Replication factor C subunit 2</fullName>
    </recommendedName>
    <alternativeName>
        <fullName evidence="9">Activator 1 41 kDa subunit</fullName>
    </alternativeName>
</protein>
<dbReference type="InterPro" id="IPR013748">
    <property type="entry name" value="Rep_factorC_C"/>
</dbReference>
<feature type="domain" description="AAA+ ATPase" evidence="11">
    <location>
        <begin position="53"/>
        <end position="187"/>
    </location>
</feature>
<feature type="compositionally biased region" description="Basic and acidic residues" evidence="10">
    <location>
        <begin position="14"/>
        <end position="29"/>
    </location>
</feature>
<evidence type="ECO:0000313" key="12">
    <source>
        <dbReference type="EMBL" id="ORX94061.1"/>
    </source>
</evidence>
<evidence type="ECO:0000256" key="10">
    <source>
        <dbReference type="SAM" id="MobiDB-lite"/>
    </source>
</evidence>
<dbReference type="Gene3D" id="3.40.50.300">
    <property type="entry name" value="P-loop containing nucleotide triphosphate hydrolases"/>
    <property type="match status" value="1"/>
</dbReference>
<dbReference type="FunFam" id="3.40.50.300:FF:000237">
    <property type="entry name" value="replication factor C subunit 4"/>
    <property type="match status" value="1"/>
</dbReference>
<comment type="subcellular location">
    <subcellularLocation>
        <location evidence="1">Nucleus</location>
    </subcellularLocation>
</comment>
<dbReference type="EMBL" id="MCFE01000215">
    <property type="protein sequence ID" value="ORX94061.1"/>
    <property type="molecule type" value="Genomic_DNA"/>
</dbReference>
<evidence type="ECO:0000256" key="9">
    <source>
        <dbReference type="ARBA" id="ARBA00075373"/>
    </source>
</evidence>
<dbReference type="PANTHER" id="PTHR11669:SF20">
    <property type="entry name" value="REPLICATION FACTOR C SUBUNIT 4"/>
    <property type="match status" value="1"/>
</dbReference>
<dbReference type="InterPro" id="IPR003593">
    <property type="entry name" value="AAA+_ATPase"/>
</dbReference>
<dbReference type="GO" id="GO:0031391">
    <property type="term" value="C:Elg1 RFC-like complex"/>
    <property type="evidence" value="ECO:0007669"/>
    <property type="project" value="UniProtKB-ARBA"/>
</dbReference>
<dbReference type="Pfam" id="PF00004">
    <property type="entry name" value="AAA"/>
    <property type="match status" value="1"/>
</dbReference>
<evidence type="ECO:0000256" key="4">
    <source>
        <dbReference type="ARBA" id="ARBA00022741"/>
    </source>
</evidence>
<dbReference type="AlphaFoldDB" id="A0A1Y1Y7S3"/>
<organism evidence="12 13">
    <name type="scientific">Basidiobolus meristosporus CBS 931.73</name>
    <dbReference type="NCBI Taxonomy" id="1314790"/>
    <lineage>
        <taxon>Eukaryota</taxon>
        <taxon>Fungi</taxon>
        <taxon>Fungi incertae sedis</taxon>
        <taxon>Zoopagomycota</taxon>
        <taxon>Entomophthoromycotina</taxon>
        <taxon>Basidiobolomycetes</taxon>
        <taxon>Basidiobolales</taxon>
        <taxon>Basidiobolaceae</taxon>
        <taxon>Basidiobolus</taxon>
    </lineage>
</organism>
<dbReference type="FunFam" id="1.20.272.10:FF:000011">
    <property type="entry name" value="Replication factor C subunit 2"/>
    <property type="match status" value="1"/>
</dbReference>
<dbReference type="GO" id="GO:0006281">
    <property type="term" value="P:DNA repair"/>
    <property type="evidence" value="ECO:0007669"/>
    <property type="project" value="UniProtKB-ARBA"/>
</dbReference>
<dbReference type="InParanoid" id="A0A1Y1Y7S3"/>
<gene>
    <name evidence="12" type="ORF">K493DRAFT_352833</name>
</gene>
<keyword evidence="5" id="KW-0067">ATP-binding</keyword>
<dbReference type="CDD" id="cd00009">
    <property type="entry name" value="AAA"/>
    <property type="match status" value="1"/>
</dbReference>
<dbReference type="FunFam" id="1.10.8.60:FF:000032">
    <property type="entry name" value="Replication factor C subunit 4"/>
    <property type="match status" value="1"/>
</dbReference>
<dbReference type="GO" id="GO:0005663">
    <property type="term" value="C:DNA replication factor C complex"/>
    <property type="evidence" value="ECO:0007669"/>
    <property type="project" value="TreeGrafter"/>
</dbReference>